<dbReference type="EMBL" id="GGMS01009770">
    <property type="protein sequence ID" value="MBY78973.1"/>
    <property type="molecule type" value="Transcribed_RNA"/>
</dbReference>
<dbReference type="AlphaFoldDB" id="A0A2S2QMR5"/>
<reference evidence="2" key="1">
    <citation type="submission" date="2018-04" db="EMBL/GenBank/DDBJ databases">
        <title>Transcriptome assembly of Sipha flava.</title>
        <authorList>
            <person name="Scully E.D."/>
            <person name="Geib S.M."/>
            <person name="Palmer N.A."/>
            <person name="Koch K."/>
            <person name="Bradshaw J."/>
            <person name="Heng-Moss T."/>
            <person name="Sarath G."/>
        </authorList>
    </citation>
    <scope>NUCLEOTIDE SEQUENCE</scope>
</reference>
<feature type="region of interest" description="Disordered" evidence="1">
    <location>
        <begin position="36"/>
        <end position="65"/>
    </location>
</feature>
<gene>
    <name evidence="2" type="ORF">g.2153</name>
</gene>
<name>A0A2S2QMR5_9HEMI</name>
<organism evidence="2">
    <name type="scientific">Sipha flava</name>
    <name type="common">yellow sugarcane aphid</name>
    <dbReference type="NCBI Taxonomy" id="143950"/>
    <lineage>
        <taxon>Eukaryota</taxon>
        <taxon>Metazoa</taxon>
        <taxon>Ecdysozoa</taxon>
        <taxon>Arthropoda</taxon>
        <taxon>Hexapoda</taxon>
        <taxon>Insecta</taxon>
        <taxon>Pterygota</taxon>
        <taxon>Neoptera</taxon>
        <taxon>Paraneoptera</taxon>
        <taxon>Hemiptera</taxon>
        <taxon>Sternorrhyncha</taxon>
        <taxon>Aphidomorpha</taxon>
        <taxon>Aphidoidea</taxon>
        <taxon>Aphididae</taxon>
        <taxon>Sipha</taxon>
    </lineage>
</organism>
<sequence>MSERDVILLRVFDERVVIVASSYVFTNRTLFERRRIGDPSNRTTNENGPVNSTANHYGYQGGTPEPRLPSAITATDFVFDRRALLSTSETSNRIVRVHPLVIVRGTCRRA</sequence>
<feature type="compositionally biased region" description="Polar residues" evidence="1">
    <location>
        <begin position="40"/>
        <end position="55"/>
    </location>
</feature>
<protein>
    <submittedName>
        <fullName evidence="2">Uncharacterized protein</fullName>
    </submittedName>
</protein>
<evidence type="ECO:0000256" key="1">
    <source>
        <dbReference type="SAM" id="MobiDB-lite"/>
    </source>
</evidence>
<evidence type="ECO:0000313" key="2">
    <source>
        <dbReference type="EMBL" id="MBY78973.1"/>
    </source>
</evidence>
<proteinExistence type="predicted"/>
<accession>A0A2S2QMR5</accession>